<reference evidence="2" key="1">
    <citation type="submission" date="2020-05" db="EMBL/GenBank/DDBJ databases">
        <title>Mycena genomes resolve the evolution of fungal bioluminescence.</title>
        <authorList>
            <person name="Tsai I.J."/>
        </authorList>
    </citation>
    <scope>NUCLEOTIDE SEQUENCE</scope>
    <source>
        <strain evidence="2">110903Hualien_Pintung</strain>
    </source>
</reference>
<gene>
    <name evidence="2" type="ORF">HMN09_00670800</name>
</gene>
<feature type="transmembrane region" description="Helical" evidence="1">
    <location>
        <begin position="175"/>
        <end position="195"/>
    </location>
</feature>
<sequence>MRVGAVGLVLQLLKSTADSTRLILLRFGRSPGSSRLLPVFALLTTLLAFVFSLAVRYAHPLTAVIVFRYVWLQLYAFHQTKLGGQWGPAFPPHRMYFILTVGTIPIWGLAMAGIMLVTALLRQLWTRTRRRLGKQNGHARYEAIPLNVEDVEDLQAEEDRRRELRKEPPNMRARLIWLLLLVFYLSLALFGVHMLRTYELPIDHRFKARVDLANKSPRREGYSTGEKVFIAAMFYNNAGVLPYWISQATRLIHYLGPDNVFVSIVESNSGDSTPQLLEDFASTLISLSVAHKITTHDTSIERPSSMDTAPPRIQFLSAVRNLVMQPLVDFGGYTRVLWSNDVFVEAESIAELIHTRDGDYDMVCGLDLAYWGLYDQWVIRDRLGSFASTLWPYLFEETGHRQIAKNEPAVVSACWNGITAMRADPFLPPALRTGVPAFPKPQTGLDTESEATTQSWSLSHNALPPLVATHPSYPRPANATAADAPALKFRASGPQECFSSESFLLPYDLRRLFGMENILLNPLVINSYSWEYYLYFKYVTRHWVVKWFIENVENGYGYHYARMILGDPARAWVWDGGDCHPWW</sequence>
<dbReference type="OrthoDB" id="262547at2759"/>
<evidence type="ECO:0000313" key="2">
    <source>
        <dbReference type="EMBL" id="KAF7308229.1"/>
    </source>
</evidence>
<dbReference type="PANTHER" id="PTHR34144">
    <property type="entry name" value="CHROMOSOME 8, WHOLE GENOME SHOTGUN SEQUENCE"/>
    <property type="match status" value="1"/>
</dbReference>
<feature type="transmembrane region" description="Helical" evidence="1">
    <location>
        <begin position="36"/>
        <end position="54"/>
    </location>
</feature>
<dbReference type="AlphaFoldDB" id="A0A8H6WDB2"/>
<dbReference type="EMBL" id="JACAZE010000008">
    <property type="protein sequence ID" value="KAF7308229.1"/>
    <property type="molecule type" value="Genomic_DNA"/>
</dbReference>
<name>A0A8H6WDB2_MYCCL</name>
<feature type="transmembrane region" description="Helical" evidence="1">
    <location>
        <begin position="97"/>
        <end position="121"/>
    </location>
</feature>
<evidence type="ECO:0000313" key="3">
    <source>
        <dbReference type="Proteomes" id="UP000613580"/>
    </source>
</evidence>
<comment type="caution">
    <text evidence="2">The sequence shown here is derived from an EMBL/GenBank/DDBJ whole genome shotgun (WGS) entry which is preliminary data.</text>
</comment>
<evidence type="ECO:0008006" key="4">
    <source>
        <dbReference type="Google" id="ProtNLM"/>
    </source>
</evidence>
<accession>A0A8H6WDB2</accession>
<evidence type="ECO:0000256" key="1">
    <source>
        <dbReference type="SAM" id="Phobius"/>
    </source>
</evidence>
<dbReference type="InterPro" id="IPR021047">
    <property type="entry name" value="Mannosyltransferase_CMT1"/>
</dbReference>
<organism evidence="2 3">
    <name type="scientific">Mycena chlorophos</name>
    <name type="common">Agaric fungus</name>
    <name type="synonym">Agaricus chlorophos</name>
    <dbReference type="NCBI Taxonomy" id="658473"/>
    <lineage>
        <taxon>Eukaryota</taxon>
        <taxon>Fungi</taxon>
        <taxon>Dikarya</taxon>
        <taxon>Basidiomycota</taxon>
        <taxon>Agaricomycotina</taxon>
        <taxon>Agaricomycetes</taxon>
        <taxon>Agaricomycetidae</taxon>
        <taxon>Agaricales</taxon>
        <taxon>Marasmiineae</taxon>
        <taxon>Mycenaceae</taxon>
        <taxon>Mycena</taxon>
    </lineage>
</organism>
<keyword evidence="3" id="KW-1185">Reference proteome</keyword>
<dbReference type="Pfam" id="PF11735">
    <property type="entry name" value="CAP59_mtransfer"/>
    <property type="match status" value="1"/>
</dbReference>
<keyword evidence="1" id="KW-0472">Membrane</keyword>
<dbReference type="Proteomes" id="UP000613580">
    <property type="component" value="Unassembled WGS sequence"/>
</dbReference>
<keyword evidence="1" id="KW-0812">Transmembrane</keyword>
<dbReference type="PANTHER" id="PTHR34144:SF7">
    <property type="entry name" value="EXPORT PROTEIN (CAP59), PUTATIVE (AFU_ORTHOLOGUE AFUA_7G05020)-RELATED"/>
    <property type="match status" value="1"/>
</dbReference>
<keyword evidence="1" id="KW-1133">Transmembrane helix</keyword>
<proteinExistence type="predicted"/>
<protein>
    <recommendedName>
        <fullName evidence="4">Glycosyltransferase family 69 protein</fullName>
    </recommendedName>
</protein>